<proteinExistence type="predicted"/>
<feature type="domain" description="Metallo-beta-lactamase" evidence="1">
    <location>
        <begin position="86"/>
        <end position="291"/>
    </location>
</feature>
<dbReference type="Gene3D" id="3.60.15.10">
    <property type="entry name" value="Ribonuclease Z/Hydroxyacylglutathione hydrolase-like"/>
    <property type="match status" value="1"/>
</dbReference>
<dbReference type="PANTHER" id="PTHR15032:SF4">
    <property type="entry name" value="N-ACYL-PHOSPHATIDYLETHANOLAMINE-HYDROLYZING PHOSPHOLIPASE D"/>
    <property type="match status" value="1"/>
</dbReference>
<dbReference type="InterPro" id="IPR024884">
    <property type="entry name" value="NAPE-PLD"/>
</dbReference>
<dbReference type="InterPro" id="IPR036866">
    <property type="entry name" value="RibonucZ/Hydroxyglut_hydro"/>
</dbReference>
<gene>
    <name evidence="2" type="ORF">ACFSDX_11380</name>
</gene>
<dbReference type="EMBL" id="JBHUFD010000003">
    <property type="protein sequence ID" value="MFD1873034.1"/>
    <property type="molecule type" value="Genomic_DNA"/>
</dbReference>
<evidence type="ECO:0000259" key="1">
    <source>
        <dbReference type="SMART" id="SM00849"/>
    </source>
</evidence>
<dbReference type="PIRSF" id="PIRSF038896">
    <property type="entry name" value="NAPE-PLD"/>
    <property type="match status" value="1"/>
</dbReference>
<keyword evidence="3" id="KW-1185">Reference proteome</keyword>
<dbReference type="Pfam" id="PF12706">
    <property type="entry name" value="Lactamase_B_2"/>
    <property type="match status" value="1"/>
</dbReference>
<accession>A0ABW4QU28</accession>
<dbReference type="PANTHER" id="PTHR15032">
    <property type="entry name" value="N-ACYL-PHOSPHATIDYLETHANOLAMINE-HYDROLYZING PHOSPHOLIPASE D"/>
    <property type="match status" value="1"/>
</dbReference>
<dbReference type="RefSeq" id="WP_382319727.1">
    <property type="nucleotide sequence ID" value="NZ_JBHUIA010000007.1"/>
</dbReference>
<dbReference type="SMART" id="SM00849">
    <property type="entry name" value="Lactamase_B"/>
    <property type="match status" value="1"/>
</dbReference>
<sequence length="336" mass="37140">MPAAYVSNPDLPTLLPADQWPGTPLDASGKFVNHEFPYVNRFSTVVKYWLQPNPQRAEKAADSFQLPVLKTDAFLRGPADVIVWLGHASFFIRLGGRTFLIDPVLGNLPVFGQRLSELPLDPAALTGIDYILLSHAHYDHCDKLSLVQLYAQNPQAQFLTGLGMDKLLTTWLPGARVQAAGWYQQYRTEAALRVTFLPTRHWSNRTPWDKNETLWGAFVLQAGGRQVYFGGDSGYGSHFRDVGRLFPGLDVAIIGAGAYAPRWIMGPNHQDPAHAVQAFHDTGAKMLVPMHYGTFNLSGEPRGEPPRLLQAARDTGQLQGKLRLPAVGESLLFSAD</sequence>
<name>A0ABW4QU28_9BACT</name>
<dbReference type="Proteomes" id="UP001597197">
    <property type="component" value="Unassembled WGS sequence"/>
</dbReference>
<evidence type="ECO:0000313" key="3">
    <source>
        <dbReference type="Proteomes" id="UP001597197"/>
    </source>
</evidence>
<organism evidence="2 3">
    <name type="scientific">Hymenobacter bucti</name>
    <dbReference type="NCBI Taxonomy" id="1844114"/>
    <lineage>
        <taxon>Bacteria</taxon>
        <taxon>Pseudomonadati</taxon>
        <taxon>Bacteroidota</taxon>
        <taxon>Cytophagia</taxon>
        <taxon>Cytophagales</taxon>
        <taxon>Hymenobacteraceae</taxon>
        <taxon>Hymenobacter</taxon>
    </lineage>
</organism>
<dbReference type="SUPFAM" id="SSF56281">
    <property type="entry name" value="Metallo-hydrolase/oxidoreductase"/>
    <property type="match status" value="1"/>
</dbReference>
<evidence type="ECO:0000313" key="2">
    <source>
        <dbReference type="EMBL" id="MFD1873034.1"/>
    </source>
</evidence>
<reference evidence="3" key="1">
    <citation type="journal article" date="2019" name="Int. J. Syst. Evol. Microbiol.">
        <title>The Global Catalogue of Microorganisms (GCM) 10K type strain sequencing project: providing services to taxonomists for standard genome sequencing and annotation.</title>
        <authorList>
            <consortium name="The Broad Institute Genomics Platform"/>
            <consortium name="The Broad Institute Genome Sequencing Center for Infectious Disease"/>
            <person name="Wu L."/>
            <person name="Ma J."/>
        </authorList>
    </citation>
    <scope>NUCLEOTIDE SEQUENCE [LARGE SCALE GENOMIC DNA]</scope>
    <source>
        <strain evidence="3">CGMCC 1.15795</strain>
    </source>
</reference>
<dbReference type="InterPro" id="IPR001279">
    <property type="entry name" value="Metallo-B-lactamas"/>
</dbReference>
<comment type="caution">
    <text evidence="2">The sequence shown here is derived from an EMBL/GenBank/DDBJ whole genome shotgun (WGS) entry which is preliminary data.</text>
</comment>
<protein>
    <submittedName>
        <fullName evidence="2">MBL fold metallo-hydrolase</fullName>
    </submittedName>
</protein>